<accession>A0A7J8S2B7</accession>
<organism evidence="1 2">
    <name type="scientific">Gossypium davidsonii</name>
    <name type="common">Davidson's cotton</name>
    <name type="synonym">Gossypium klotzschianum subsp. davidsonii</name>
    <dbReference type="NCBI Taxonomy" id="34287"/>
    <lineage>
        <taxon>Eukaryota</taxon>
        <taxon>Viridiplantae</taxon>
        <taxon>Streptophyta</taxon>
        <taxon>Embryophyta</taxon>
        <taxon>Tracheophyta</taxon>
        <taxon>Spermatophyta</taxon>
        <taxon>Magnoliopsida</taxon>
        <taxon>eudicotyledons</taxon>
        <taxon>Gunneridae</taxon>
        <taxon>Pentapetalae</taxon>
        <taxon>rosids</taxon>
        <taxon>malvids</taxon>
        <taxon>Malvales</taxon>
        <taxon>Malvaceae</taxon>
        <taxon>Malvoideae</taxon>
        <taxon>Gossypium</taxon>
    </lineage>
</organism>
<gene>
    <name evidence="1" type="ORF">Godav_005942</name>
</gene>
<dbReference type="AlphaFoldDB" id="A0A7J8S2B7"/>
<sequence length="30" mass="3659">MEGSMDDSEHDTHRVQWSFVGSFNWYMKNH</sequence>
<comment type="caution">
    <text evidence="1">The sequence shown here is derived from an EMBL/GenBank/DDBJ whole genome shotgun (WGS) entry which is preliminary data.</text>
</comment>
<dbReference type="Proteomes" id="UP000593561">
    <property type="component" value="Unassembled WGS sequence"/>
</dbReference>
<name>A0A7J8S2B7_GOSDV</name>
<reference evidence="1 2" key="1">
    <citation type="journal article" date="2019" name="Genome Biol. Evol.">
        <title>Insights into the evolution of the New World diploid cottons (Gossypium, subgenus Houzingenia) based on genome sequencing.</title>
        <authorList>
            <person name="Grover C.E."/>
            <person name="Arick M.A. 2nd"/>
            <person name="Thrash A."/>
            <person name="Conover J.L."/>
            <person name="Sanders W.S."/>
            <person name="Peterson D.G."/>
            <person name="Frelichowski J.E."/>
            <person name="Scheffler J.A."/>
            <person name="Scheffler B.E."/>
            <person name="Wendel J.F."/>
        </authorList>
    </citation>
    <scope>NUCLEOTIDE SEQUENCE [LARGE SCALE GENOMIC DNA]</scope>
    <source>
        <strain evidence="1">27</strain>
        <tissue evidence="1">Leaf</tissue>
    </source>
</reference>
<dbReference type="EMBL" id="JABFAC010000008">
    <property type="protein sequence ID" value="MBA0620179.1"/>
    <property type="molecule type" value="Genomic_DNA"/>
</dbReference>
<evidence type="ECO:0000313" key="2">
    <source>
        <dbReference type="Proteomes" id="UP000593561"/>
    </source>
</evidence>
<keyword evidence="2" id="KW-1185">Reference proteome</keyword>
<proteinExistence type="predicted"/>
<protein>
    <submittedName>
        <fullName evidence="1">Uncharacterized protein</fullName>
    </submittedName>
</protein>
<evidence type="ECO:0000313" key="1">
    <source>
        <dbReference type="EMBL" id="MBA0620179.1"/>
    </source>
</evidence>